<reference evidence="3" key="1">
    <citation type="journal article" date="2023" name="Commun. Biol.">
        <title>Genome analysis of Parmales, the sister group of diatoms, reveals the evolutionary specialization of diatoms from phago-mixotrophs to photoautotrophs.</title>
        <authorList>
            <person name="Ban H."/>
            <person name="Sato S."/>
            <person name="Yoshikawa S."/>
            <person name="Yamada K."/>
            <person name="Nakamura Y."/>
            <person name="Ichinomiya M."/>
            <person name="Sato N."/>
            <person name="Blanc-Mathieu R."/>
            <person name="Endo H."/>
            <person name="Kuwata A."/>
            <person name="Ogata H."/>
        </authorList>
    </citation>
    <scope>NUCLEOTIDE SEQUENCE [LARGE SCALE GENOMIC DNA]</scope>
    <source>
        <strain evidence="3">NIES 3700</strain>
    </source>
</reference>
<organism evidence="2 3">
    <name type="scientific">Triparma laevis f. longispina</name>
    <dbReference type="NCBI Taxonomy" id="1714387"/>
    <lineage>
        <taxon>Eukaryota</taxon>
        <taxon>Sar</taxon>
        <taxon>Stramenopiles</taxon>
        <taxon>Ochrophyta</taxon>
        <taxon>Bolidophyceae</taxon>
        <taxon>Parmales</taxon>
        <taxon>Triparmaceae</taxon>
        <taxon>Triparma</taxon>
    </lineage>
</organism>
<sequence length="145" mass="16794">MLALSSSQHAAAIAPKLGSLPTVITHAILSYLPYTYHTSRYLANLLVNKSLAHDVELFRNTPFYKHLMIHRVKKFSSKPDPIAYRDDEDKQSRWIFQHTDLNQCEQKPVMAMYAIAYVLTLGCCCHCFMPCDNYARRRRHQSGYQ</sequence>
<evidence type="ECO:0000256" key="1">
    <source>
        <dbReference type="SAM" id="Phobius"/>
    </source>
</evidence>
<evidence type="ECO:0000313" key="2">
    <source>
        <dbReference type="EMBL" id="GMI16466.1"/>
    </source>
</evidence>
<dbReference type="AlphaFoldDB" id="A0A9W7FR43"/>
<dbReference type="OrthoDB" id="10498776at2759"/>
<keyword evidence="3" id="KW-1185">Reference proteome</keyword>
<keyword evidence="1" id="KW-0472">Membrane</keyword>
<proteinExistence type="predicted"/>
<dbReference type="Proteomes" id="UP001165122">
    <property type="component" value="Unassembled WGS sequence"/>
</dbReference>
<evidence type="ECO:0000313" key="3">
    <source>
        <dbReference type="Proteomes" id="UP001165122"/>
    </source>
</evidence>
<feature type="transmembrane region" description="Helical" evidence="1">
    <location>
        <begin position="110"/>
        <end position="129"/>
    </location>
</feature>
<accession>A0A9W7FR43</accession>
<gene>
    <name evidence="2" type="ORF">TrLO_g9285</name>
</gene>
<dbReference type="EMBL" id="BRXW01000252">
    <property type="protein sequence ID" value="GMI16466.1"/>
    <property type="molecule type" value="Genomic_DNA"/>
</dbReference>
<keyword evidence="1" id="KW-0812">Transmembrane</keyword>
<comment type="caution">
    <text evidence="2">The sequence shown here is derived from an EMBL/GenBank/DDBJ whole genome shotgun (WGS) entry which is preliminary data.</text>
</comment>
<keyword evidence="1" id="KW-1133">Transmembrane helix</keyword>
<name>A0A9W7FR43_9STRA</name>
<protein>
    <submittedName>
        <fullName evidence="2">Uncharacterized protein</fullName>
    </submittedName>
</protein>